<dbReference type="Gene3D" id="1.10.150.20">
    <property type="entry name" value="5' to 3' exonuclease, C-terminal subdomain"/>
    <property type="match status" value="1"/>
</dbReference>
<protein>
    <recommendedName>
        <fullName evidence="3">Helix-hairpin-helix domain-containing protein</fullName>
    </recommendedName>
</protein>
<evidence type="ECO:0000313" key="1">
    <source>
        <dbReference type="EMBL" id="MBF4763447.1"/>
    </source>
</evidence>
<dbReference type="AlphaFoldDB" id="A0A930VF41"/>
<dbReference type="RefSeq" id="WP_194706621.1">
    <property type="nucleotide sequence ID" value="NZ_JADKPN010000004.1"/>
</dbReference>
<organism evidence="1 2">
    <name type="scientific">Nocardioides islandensis</name>
    <dbReference type="NCBI Taxonomy" id="433663"/>
    <lineage>
        <taxon>Bacteria</taxon>
        <taxon>Bacillati</taxon>
        <taxon>Actinomycetota</taxon>
        <taxon>Actinomycetes</taxon>
        <taxon>Propionibacteriales</taxon>
        <taxon>Nocardioidaceae</taxon>
        <taxon>Nocardioides</taxon>
    </lineage>
</organism>
<accession>A0A930VF41</accession>
<comment type="caution">
    <text evidence="1">The sequence shown here is derived from an EMBL/GenBank/DDBJ whole genome shotgun (WGS) entry which is preliminary data.</text>
</comment>
<dbReference type="Proteomes" id="UP000640489">
    <property type="component" value="Unassembled WGS sequence"/>
</dbReference>
<evidence type="ECO:0000313" key="2">
    <source>
        <dbReference type="Proteomes" id="UP000640489"/>
    </source>
</evidence>
<keyword evidence="2" id="KW-1185">Reference proteome</keyword>
<proteinExistence type="predicted"/>
<evidence type="ECO:0008006" key="3">
    <source>
        <dbReference type="Google" id="ProtNLM"/>
    </source>
</evidence>
<dbReference type="SUPFAM" id="SSF47789">
    <property type="entry name" value="C-terminal domain of RNA polymerase alpha subunit"/>
    <property type="match status" value="1"/>
</dbReference>
<reference evidence="1" key="1">
    <citation type="submission" date="2020-11" db="EMBL/GenBank/DDBJ databases">
        <title>Nocardioides sp. nov., isolated from Soil of Cynanchum wilfordii Hemsley rhizosphere.</title>
        <authorList>
            <person name="Lee J.-S."/>
            <person name="Suh M.K."/>
            <person name="Kim J.-S."/>
        </authorList>
    </citation>
    <scope>NUCLEOTIDE SEQUENCE</scope>
    <source>
        <strain evidence="1">KCTC 19275</strain>
    </source>
</reference>
<gene>
    <name evidence="1" type="ORF">ISU07_09945</name>
</gene>
<dbReference type="EMBL" id="JADKPN010000004">
    <property type="protein sequence ID" value="MBF4763447.1"/>
    <property type="molecule type" value="Genomic_DNA"/>
</dbReference>
<name>A0A930VF41_9ACTN</name>
<sequence>MMIRPAELRAIREGTIDLAFRRWDRPRVVVGTKMRTMVGIVEVTSVSEVDVDTLTEEDARRAGSASLAALVDALAFKADKPAWRVGVRYGGADPRAALRDAVPTREEVATIVARLERLDRASSYGAWTRETLDLVDRFPERRAPDLAAQVGRETAAFKTDVRKLKELGLTESLAIGYRLSPRGEAVVDKLRGRKRKRPPRPVGTDLPRAIGAPATRALRAAGLTSLESLGAVTEAELLAMHGVGPIALARLREALDDAGLGYRAE</sequence>